<dbReference type="OrthoDB" id="1405469at2759"/>
<evidence type="ECO:0000313" key="14">
    <source>
        <dbReference type="Proteomes" id="UP000053201"/>
    </source>
</evidence>
<keyword evidence="5 9" id="KW-0547">Nucleotide-binding</keyword>
<dbReference type="RefSeq" id="XP_016605873.1">
    <property type="nucleotide sequence ID" value="XM_016755025.1"/>
</dbReference>
<evidence type="ECO:0000256" key="2">
    <source>
        <dbReference type="ARBA" id="ARBA00022527"/>
    </source>
</evidence>
<evidence type="ECO:0000256" key="5">
    <source>
        <dbReference type="ARBA" id="ARBA00022741"/>
    </source>
</evidence>
<feature type="region of interest" description="Disordered" evidence="11">
    <location>
        <begin position="477"/>
        <end position="496"/>
    </location>
</feature>
<dbReference type="GO" id="GO:0017148">
    <property type="term" value="P:negative regulation of translation"/>
    <property type="evidence" value="ECO:0007669"/>
    <property type="project" value="UniProtKB-KW"/>
</dbReference>
<dbReference type="PROSITE" id="PS50011">
    <property type="entry name" value="PROTEIN_KINASE_DOM"/>
    <property type="match status" value="1"/>
</dbReference>
<keyword evidence="14" id="KW-1185">Reference proteome</keyword>
<keyword evidence="8" id="KW-0652">Protein synthesis inhibitor</keyword>
<feature type="region of interest" description="Disordered" evidence="11">
    <location>
        <begin position="396"/>
        <end position="442"/>
    </location>
</feature>
<dbReference type="InterPro" id="IPR050339">
    <property type="entry name" value="CC_SR_Kinase"/>
</dbReference>
<dbReference type="InterPro" id="IPR000719">
    <property type="entry name" value="Prot_kinase_dom"/>
</dbReference>
<dbReference type="VEuPathDB" id="FungiDB:SPPG_06830"/>
<dbReference type="PANTHER" id="PTHR11042:SF187">
    <property type="entry name" value="EUKARYOTIC TRANSLATION INITIATION FACTOR 2-ALPHA KINASE 2"/>
    <property type="match status" value="1"/>
</dbReference>
<evidence type="ECO:0000256" key="11">
    <source>
        <dbReference type="SAM" id="MobiDB-lite"/>
    </source>
</evidence>
<name>A0A0L0HAT6_SPIPD</name>
<evidence type="ECO:0000256" key="9">
    <source>
        <dbReference type="PROSITE-ProRule" id="PRU10141"/>
    </source>
</evidence>
<dbReference type="InParanoid" id="A0A0L0HAT6"/>
<keyword evidence="2" id="KW-0723">Serine/threonine-protein kinase</keyword>
<dbReference type="InterPro" id="IPR011009">
    <property type="entry name" value="Kinase-like_dom_sf"/>
</dbReference>
<keyword evidence="10" id="KW-0175">Coiled coil</keyword>
<feature type="binding site" evidence="9">
    <location>
        <position position="283"/>
    </location>
    <ligand>
        <name>ATP</name>
        <dbReference type="ChEBI" id="CHEBI:30616"/>
    </ligand>
</feature>
<keyword evidence="3" id="KW-0597">Phosphoprotein</keyword>
<keyword evidence="4" id="KW-0808">Transferase</keyword>
<organism evidence="13 14">
    <name type="scientific">Spizellomyces punctatus (strain DAOM BR117)</name>
    <dbReference type="NCBI Taxonomy" id="645134"/>
    <lineage>
        <taxon>Eukaryota</taxon>
        <taxon>Fungi</taxon>
        <taxon>Fungi incertae sedis</taxon>
        <taxon>Chytridiomycota</taxon>
        <taxon>Chytridiomycota incertae sedis</taxon>
        <taxon>Chytridiomycetes</taxon>
        <taxon>Spizellomycetales</taxon>
        <taxon>Spizellomycetaceae</taxon>
        <taxon>Spizellomyces</taxon>
    </lineage>
</organism>
<dbReference type="eggNOG" id="KOG1035">
    <property type="taxonomic scope" value="Eukaryota"/>
</dbReference>
<feature type="region of interest" description="Disordered" evidence="11">
    <location>
        <begin position="1"/>
        <end position="23"/>
    </location>
</feature>
<evidence type="ECO:0000256" key="10">
    <source>
        <dbReference type="SAM" id="Coils"/>
    </source>
</evidence>
<dbReference type="STRING" id="645134.A0A0L0HAT6"/>
<dbReference type="Pfam" id="PF22949">
    <property type="entry name" value="HRI2_3H"/>
    <property type="match status" value="1"/>
</dbReference>
<evidence type="ECO:0000256" key="1">
    <source>
        <dbReference type="ARBA" id="ARBA00012513"/>
    </source>
</evidence>
<feature type="region of interest" description="Disordered" evidence="11">
    <location>
        <begin position="612"/>
        <end position="681"/>
    </location>
</feature>
<dbReference type="GO" id="GO:0005737">
    <property type="term" value="C:cytoplasm"/>
    <property type="evidence" value="ECO:0007669"/>
    <property type="project" value="TreeGrafter"/>
</dbReference>
<dbReference type="GO" id="GO:0004694">
    <property type="term" value="F:eukaryotic translation initiation factor 2alpha kinase activity"/>
    <property type="evidence" value="ECO:0007669"/>
    <property type="project" value="TreeGrafter"/>
</dbReference>
<dbReference type="EC" id="2.7.11.1" evidence="1"/>
<evidence type="ECO:0000256" key="7">
    <source>
        <dbReference type="ARBA" id="ARBA00022840"/>
    </source>
</evidence>
<proteinExistence type="predicted"/>
<dbReference type="SUPFAM" id="SSF56112">
    <property type="entry name" value="Protein kinase-like (PK-like)"/>
    <property type="match status" value="1"/>
</dbReference>
<reference evidence="13 14" key="1">
    <citation type="submission" date="2009-08" db="EMBL/GenBank/DDBJ databases">
        <title>The Genome Sequence of Spizellomyces punctatus strain DAOM BR117.</title>
        <authorList>
            <consortium name="The Broad Institute Genome Sequencing Platform"/>
            <person name="Russ C."/>
            <person name="Cuomo C."/>
            <person name="Shea T."/>
            <person name="Young S.K."/>
            <person name="Zeng Q."/>
            <person name="Koehrsen M."/>
            <person name="Haas B."/>
            <person name="Borodovsky M."/>
            <person name="Guigo R."/>
            <person name="Alvarado L."/>
            <person name="Berlin A."/>
            <person name="Bochicchio J."/>
            <person name="Borenstein D."/>
            <person name="Chapman S."/>
            <person name="Chen Z."/>
            <person name="Engels R."/>
            <person name="Freedman E."/>
            <person name="Gellesch M."/>
            <person name="Goldberg J."/>
            <person name="Griggs A."/>
            <person name="Gujja S."/>
            <person name="Heiman D."/>
            <person name="Hepburn T."/>
            <person name="Howarth C."/>
            <person name="Jen D."/>
            <person name="Larson L."/>
            <person name="Lewis B."/>
            <person name="Mehta T."/>
            <person name="Park D."/>
            <person name="Pearson M."/>
            <person name="Roberts A."/>
            <person name="Saif S."/>
            <person name="Shenoy N."/>
            <person name="Sisk P."/>
            <person name="Stolte C."/>
            <person name="Sykes S."/>
            <person name="Thomson T."/>
            <person name="Walk T."/>
            <person name="White J."/>
            <person name="Yandava C."/>
            <person name="Burger G."/>
            <person name="Gray M.W."/>
            <person name="Holland P.W.H."/>
            <person name="King N."/>
            <person name="Lang F.B.F."/>
            <person name="Roger A.J."/>
            <person name="Ruiz-Trillo I."/>
            <person name="Lander E."/>
            <person name="Nusbaum C."/>
        </authorList>
    </citation>
    <scope>NUCLEOTIDE SEQUENCE [LARGE SCALE GENOMIC DNA]</scope>
    <source>
        <strain evidence="13 14">DAOM BR117</strain>
    </source>
</reference>
<dbReference type="GeneID" id="27690103"/>
<keyword evidence="7 9" id="KW-0067">ATP-binding</keyword>
<feature type="region of interest" description="Disordered" evidence="11">
    <location>
        <begin position="63"/>
        <end position="89"/>
    </location>
</feature>
<evidence type="ECO:0000256" key="4">
    <source>
        <dbReference type="ARBA" id="ARBA00022679"/>
    </source>
</evidence>
<dbReference type="GO" id="GO:0005634">
    <property type="term" value="C:nucleus"/>
    <property type="evidence" value="ECO:0007669"/>
    <property type="project" value="TreeGrafter"/>
</dbReference>
<keyword evidence="6 13" id="KW-0418">Kinase</keyword>
<dbReference type="PROSITE" id="PS00107">
    <property type="entry name" value="PROTEIN_KINASE_ATP"/>
    <property type="match status" value="1"/>
</dbReference>
<evidence type="ECO:0000256" key="8">
    <source>
        <dbReference type="ARBA" id="ARBA00023193"/>
    </source>
</evidence>
<dbReference type="PANTHER" id="PTHR11042">
    <property type="entry name" value="EUKARYOTIC TRANSLATION INITIATION FACTOR 2-ALPHA KINASE EIF2-ALPHA KINASE -RELATED"/>
    <property type="match status" value="1"/>
</dbReference>
<evidence type="ECO:0000313" key="13">
    <source>
        <dbReference type="EMBL" id="KNC97833.1"/>
    </source>
</evidence>
<dbReference type="FunFam" id="1.10.510.10:FF:001167">
    <property type="entry name" value="Uncharacterized protein"/>
    <property type="match status" value="1"/>
</dbReference>
<feature type="region of interest" description="Disordered" evidence="11">
    <location>
        <begin position="791"/>
        <end position="827"/>
    </location>
</feature>
<sequence>MRVPMLDQMSLPKNAPPQTTSQFATRTQLKAYRDFTDLIKKEPGLFDTWPEFDDAEVRKSVTRADATASESNFRNGGKGPNHPPNMVHPAPLTYKRVQDRKTRQGRLLLVSLLENFCTLYDESPERNRRLFYVICKQLHSMGVIDSEDFLEELHAVRGSYKRAFRDLVVRAMEAIREQDDHRVLDFTPPSPEPDVLRSSVVEHRSSLYRPGSSEALSRSTSFISSRLARTGETFASVWDMRSSRYSEDFNELHVLGKGAFGQVWKVRNRLDNVEYAVKKIPLKMGMGNLERILREVKFHARLSHTNVVRYFSAWVEDIPVARSANRGNPPSIIKDDEGDYIHTTTETAPNCHQKSTHSPRWEQGRITEVATDMEDAAIEQEYDDSMEDSVGLVFAEDDTAEKSPTRHDEQIVPRYSQRQRPRRSLPSPEPDPSDEESTPKGFFQTNSAFYANINEPESSDDDEGADSSLYMRDSQVAASTNARPQPVAHPTLPSQASLPDDVELTLFIQMELCGQTLRDYLRERNRRVSEGSTGVSVYECRRIFRDLVEGLVYLHGFGIIHRDVKPKNVYWKPDDDASGKGSWKIGDFGLVTATDLECGDFVEVNAHECEDGAVDGPEYEKGPDATPVHPESGTRNFGRLGNRKPRRQSESQSQSQSDRTAGVGTVTYASPEQLRPSLSTPYTPASDIYSLGIILFELLHPFATNMERARSLQALREGAMPEKFIEEYPEEAGWIFCMMRMDPTSRPGAGEILEWLDEEAYLGRRRSRATYRSQSQLSLLGSGLVSVDGGVDCDSDTSRSSPQSSPPNSLGAEVPVTPNVSPSKPSVLSEAMSDNLVSQNEILKARVEELERRLRDMGVAF</sequence>
<dbReference type="SMART" id="SM00220">
    <property type="entry name" value="S_TKc"/>
    <property type="match status" value="1"/>
</dbReference>
<evidence type="ECO:0000256" key="3">
    <source>
        <dbReference type="ARBA" id="ARBA00022553"/>
    </source>
</evidence>
<dbReference type="InterPro" id="IPR017441">
    <property type="entry name" value="Protein_kinase_ATP_BS"/>
</dbReference>
<dbReference type="OMA" id="WDWIADR"/>
<dbReference type="Proteomes" id="UP000053201">
    <property type="component" value="Unassembled WGS sequence"/>
</dbReference>
<dbReference type="EMBL" id="KQ257462">
    <property type="protein sequence ID" value="KNC97833.1"/>
    <property type="molecule type" value="Genomic_DNA"/>
</dbReference>
<accession>A0A0L0HAT6</accession>
<feature type="compositionally biased region" description="Basic and acidic residues" evidence="11">
    <location>
        <begin position="400"/>
        <end position="411"/>
    </location>
</feature>
<feature type="coiled-coil region" evidence="10">
    <location>
        <begin position="833"/>
        <end position="860"/>
    </location>
</feature>
<evidence type="ECO:0000259" key="12">
    <source>
        <dbReference type="PROSITE" id="PS50011"/>
    </source>
</evidence>
<protein>
    <recommendedName>
        <fullName evidence="1">non-specific serine/threonine protein kinase</fullName>
        <ecNumber evidence="1">2.7.11.1</ecNumber>
    </recommendedName>
</protein>
<dbReference type="AlphaFoldDB" id="A0A0L0HAT6"/>
<gene>
    <name evidence="13" type="ORF">SPPG_06830</name>
</gene>
<dbReference type="Gene3D" id="3.30.200.20">
    <property type="entry name" value="Phosphorylase Kinase, domain 1"/>
    <property type="match status" value="1"/>
</dbReference>
<feature type="compositionally biased region" description="Low complexity" evidence="11">
    <location>
        <begin position="791"/>
        <end position="809"/>
    </location>
</feature>
<dbReference type="GO" id="GO:0005524">
    <property type="term" value="F:ATP binding"/>
    <property type="evidence" value="ECO:0007669"/>
    <property type="project" value="UniProtKB-UniRule"/>
</dbReference>
<dbReference type="FunCoup" id="A0A0L0HAT6">
    <property type="interactions" value="77"/>
</dbReference>
<dbReference type="Pfam" id="PF00069">
    <property type="entry name" value="Pkinase"/>
    <property type="match status" value="3"/>
</dbReference>
<evidence type="ECO:0000256" key="6">
    <source>
        <dbReference type="ARBA" id="ARBA00022777"/>
    </source>
</evidence>
<dbReference type="InterPro" id="IPR054521">
    <property type="entry name" value="HRI2_3H"/>
</dbReference>
<dbReference type="Gene3D" id="1.10.510.10">
    <property type="entry name" value="Transferase(Phosphotransferase) domain 1"/>
    <property type="match status" value="1"/>
</dbReference>
<feature type="domain" description="Protein kinase" evidence="12">
    <location>
        <begin position="249"/>
        <end position="762"/>
    </location>
</feature>